<proteinExistence type="predicted"/>
<comment type="caution">
    <text evidence="2">The sequence shown here is derived from an EMBL/GenBank/DDBJ whole genome shotgun (WGS) entry which is preliminary data.</text>
</comment>
<feature type="compositionally biased region" description="Low complexity" evidence="1">
    <location>
        <begin position="31"/>
        <end position="48"/>
    </location>
</feature>
<evidence type="ECO:0000313" key="3">
    <source>
        <dbReference type="Proteomes" id="UP000823388"/>
    </source>
</evidence>
<reference evidence="2" key="1">
    <citation type="submission" date="2020-05" db="EMBL/GenBank/DDBJ databases">
        <title>WGS assembly of Panicum virgatum.</title>
        <authorList>
            <person name="Lovell J.T."/>
            <person name="Jenkins J."/>
            <person name="Shu S."/>
            <person name="Juenger T.E."/>
            <person name="Schmutz J."/>
        </authorList>
    </citation>
    <scope>NUCLEOTIDE SEQUENCE</scope>
    <source>
        <strain evidence="2">AP13</strain>
    </source>
</reference>
<name>A0A8T0R8Y3_PANVG</name>
<gene>
    <name evidence="2" type="ORF">PVAP13_6KG053635</name>
</gene>
<evidence type="ECO:0000313" key="2">
    <source>
        <dbReference type="EMBL" id="KAG2581545.1"/>
    </source>
</evidence>
<dbReference type="Proteomes" id="UP000823388">
    <property type="component" value="Chromosome 6K"/>
</dbReference>
<dbReference type="AlphaFoldDB" id="A0A8T0R8Y3"/>
<feature type="region of interest" description="Disordered" evidence="1">
    <location>
        <begin position="1"/>
        <end position="117"/>
    </location>
</feature>
<feature type="compositionally biased region" description="Low complexity" evidence="1">
    <location>
        <begin position="64"/>
        <end position="109"/>
    </location>
</feature>
<organism evidence="2 3">
    <name type="scientific">Panicum virgatum</name>
    <name type="common">Blackwell switchgrass</name>
    <dbReference type="NCBI Taxonomy" id="38727"/>
    <lineage>
        <taxon>Eukaryota</taxon>
        <taxon>Viridiplantae</taxon>
        <taxon>Streptophyta</taxon>
        <taxon>Embryophyta</taxon>
        <taxon>Tracheophyta</taxon>
        <taxon>Spermatophyta</taxon>
        <taxon>Magnoliopsida</taxon>
        <taxon>Liliopsida</taxon>
        <taxon>Poales</taxon>
        <taxon>Poaceae</taxon>
        <taxon>PACMAD clade</taxon>
        <taxon>Panicoideae</taxon>
        <taxon>Panicodae</taxon>
        <taxon>Paniceae</taxon>
        <taxon>Panicinae</taxon>
        <taxon>Panicum</taxon>
        <taxon>Panicum sect. Hiantes</taxon>
    </lineage>
</organism>
<feature type="compositionally biased region" description="Low complexity" evidence="1">
    <location>
        <begin position="1"/>
        <end position="19"/>
    </location>
</feature>
<evidence type="ECO:0000256" key="1">
    <source>
        <dbReference type="SAM" id="MobiDB-lite"/>
    </source>
</evidence>
<sequence>MRAKSWTPKKPSPSASTPPIMRRQSSRLQPSAPRMASMTARSSSAVMRPSPSASNTRKASMRLSSPPGAGGCAAMAATASSSSSEGSPWPRRRSTASSSRRGISAGDSGSTDRCDKLHQTVANRFQVD</sequence>
<keyword evidence="3" id="KW-1185">Reference proteome</keyword>
<dbReference type="EMBL" id="CM029047">
    <property type="protein sequence ID" value="KAG2581545.1"/>
    <property type="molecule type" value="Genomic_DNA"/>
</dbReference>
<accession>A0A8T0R8Y3</accession>
<protein>
    <submittedName>
        <fullName evidence="2">Uncharacterized protein</fullName>
    </submittedName>
</protein>